<dbReference type="EMBL" id="ML213598">
    <property type="protein sequence ID" value="TFK39848.1"/>
    <property type="molecule type" value="Genomic_DNA"/>
</dbReference>
<protein>
    <submittedName>
        <fullName evidence="1">Uncharacterized protein</fullName>
    </submittedName>
</protein>
<name>A0A5C3M7L9_9AGAR</name>
<proteinExistence type="predicted"/>
<organism evidence="1 2">
    <name type="scientific">Crucibulum laeve</name>
    <dbReference type="NCBI Taxonomy" id="68775"/>
    <lineage>
        <taxon>Eukaryota</taxon>
        <taxon>Fungi</taxon>
        <taxon>Dikarya</taxon>
        <taxon>Basidiomycota</taxon>
        <taxon>Agaricomycotina</taxon>
        <taxon>Agaricomycetes</taxon>
        <taxon>Agaricomycetidae</taxon>
        <taxon>Agaricales</taxon>
        <taxon>Agaricineae</taxon>
        <taxon>Nidulariaceae</taxon>
        <taxon>Crucibulum</taxon>
    </lineage>
</organism>
<sequence length="82" mass="9739">MAMLIRDPRFSMSIPETENHRSQSRASYAKQLERRVVHIWKVVTRSTRRHQRVSVFARDFVFVNARRRSTLPARSSQLHFSA</sequence>
<keyword evidence="2" id="KW-1185">Reference proteome</keyword>
<evidence type="ECO:0000313" key="1">
    <source>
        <dbReference type="EMBL" id="TFK39848.1"/>
    </source>
</evidence>
<evidence type="ECO:0000313" key="2">
    <source>
        <dbReference type="Proteomes" id="UP000308652"/>
    </source>
</evidence>
<dbReference type="OrthoDB" id="2864141at2759"/>
<dbReference type="Proteomes" id="UP000308652">
    <property type="component" value="Unassembled WGS sequence"/>
</dbReference>
<gene>
    <name evidence="1" type="ORF">BDQ12DRAFT_681339</name>
</gene>
<reference evidence="1 2" key="1">
    <citation type="journal article" date="2019" name="Nat. Ecol. Evol.">
        <title>Megaphylogeny resolves global patterns of mushroom evolution.</title>
        <authorList>
            <person name="Varga T."/>
            <person name="Krizsan K."/>
            <person name="Foldi C."/>
            <person name="Dima B."/>
            <person name="Sanchez-Garcia M."/>
            <person name="Sanchez-Ramirez S."/>
            <person name="Szollosi G.J."/>
            <person name="Szarkandi J.G."/>
            <person name="Papp V."/>
            <person name="Albert L."/>
            <person name="Andreopoulos W."/>
            <person name="Angelini C."/>
            <person name="Antonin V."/>
            <person name="Barry K.W."/>
            <person name="Bougher N.L."/>
            <person name="Buchanan P."/>
            <person name="Buyck B."/>
            <person name="Bense V."/>
            <person name="Catcheside P."/>
            <person name="Chovatia M."/>
            <person name="Cooper J."/>
            <person name="Damon W."/>
            <person name="Desjardin D."/>
            <person name="Finy P."/>
            <person name="Geml J."/>
            <person name="Haridas S."/>
            <person name="Hughes K."/>
            <person name="Justo A."/>
            <person name="Karasinski D."/>
            <person name="Kautmanova I."/>
            <person name="Kiss B."/>
            <person name="Kocsube S."/>
            <person name="Kotiranta H."/>
            <person name="LaButti K.M."/>
            <person name="Lechner B.E."/>
            <person name="Liimatainen K."/>
            <person name="Lipzen A."/>
            <person name="Lukacs Z."/>
            <person name="Mihaltcheva S."/>
            <person name="Morgado L.N."/>
            <person name="Niskanen T."/>
            <person name="Noordeloos M.E."/>
            <person name="Ohm R.A."/>
            <person name="Ortiz-Santana B."/>
            <person name="Ovrebo C."/>
            <person name="Racz N."/>
            <person name="Riley R."/>
            <person name="Savchenko A."/>
            <person name="Shiryaev A."/>
            <person name="Soop K."/>
            <person name="Spirin V."/>
            <person name="Szebenyi C."/>
            <person name="Tomsovsky M."/>
            <person name="Tulloss R.E."/>
            <person name="Uehling J."/>
            <person name="Grigoriev I.V."/>
            <person name="Vagvolgyi C."/>
            <person name="Papp T."/>
            <person name="Martin F.M."/>
            <person name="Miettinen O."/>
            <person name="Hibbett D.S."/>
            <person name="Nagy L.G."/>
        </authorList>
    </citation>
    <scope>NUCLEOTIDE SEQUENCE [LARGE SCALE GENOMIC DNA]</scope>
    <source>
        <strain evidence="1 2">CBS 166.37</strain>
    </source>
</reference>
<accession>A0A5C3M7L9</accession>
<dbReference type="AlphaFoldDB" id="A0A5C3M7L9"/>